<name>A0A4W3HMZ6_CALMI</name>
<dbReference type="OMA" id="CRNERDI"/>
<dbReference type="SMART" id="SM00179">
    <property type="entry name" value="EGF_CA"/>
    <property type="match status" value="1"/>
</dbReference>
<reference evidence="7" key="3">
    <citation type="journal article" date="2014" name="Nature">
        <title>Elephant shark genome provides unique insights into gnathostome evolution.</title>
        <authorList>
            <consortium name="International Elephant Shark Genome Sequencing Consortium"/>
            <person name="Venkatesh B."/>
            <person name="Lee A.P."/>
            <person name="Ravi V."/>
            <person name="Maurya A.K."/>
            <person name="Lian M.M."/>
            <person name="Swann J.B."/>
            <person name="Ohta Y."/>
            <person name="Flajnik M.F."/>
            <person name="Sutoh Y."/>
            <person name="Kasahara M."/>
            <person name="Hoon S."/>
            <person name="Gangu V."/>
            <person name="Roy S.W."/>
            <person name="Irimia M."/>
            <person name="Korzh V."/>
            <person name="Kondrychyn I."/>
            <person name="Lim Z.W."/>
            <person name="Tay B.H."/>
            <person name="Tohari S."/>
            <person name="Kong K.W."/>
            <person name="Ho S."/>
            <person name="Lorente-Galdos B."/>
            <person name="Quilez J."/>
            <person name="Marques-Bonet T."/>
            <person name="Raney B.J."/>
            <person name="Ingham P.W."/>
            <person name="Tay A."/>
            <person name="Hillier L.W."/>
            <person name="Minx P."/>
            <person name="Boehm T."/>
            <person name="Wilson R.K."/>
            <person name="Brenner S."/>
            <person name="Warren W.C."/>
        </authorList>
    </citation>
    <scope>NUCLEOTIDE SEQUENCE [LARGE SCALE GENOMIC DNA]</scope>
</reference>
<dbReference type="Pfam" id="PF00090">
    <property type="entry name" value="TSP_1"/>
    <property type="match status" value="3"/>
</dbReference>
<dbReference type="InterPro" id="IPR052065">
    <property type="entry name" value="Compl_asym_regulator"/>
</dbReference>
<dbReference type="Proteomes" id="UP000314986">
    <property type="component" value="Unassembled WGS sequence"/>
</dbReference>
<keyword evidence="2" id="KW-0732">Signal</keyword>
<evidence type="ECO:0000256" key="3">
    <source>
        <dbReference type="ARBA" id="ARBA00022737"/>
    </source>
</evidence>
<protein>
    <recommendedName>
        <fullName evidence="5">EGF-like domain-containing protein</fullName>
    </recommendedName>
</protein>
<dbReference type="FunFam" id="2.20.100.10:FF:000007">
    <property type="entry name" value="Thrombospondin 1"/>
    <property type="match status" value="1"/>
</dbReference>
<evidence type="ECO:0000256" key="1">
    <source>
        <dbReference type="ARBA" id="ARBA00022536"/>
    </source>
</evidence>
<reference evidence="6" key="4">
    <citation type="submission" date="2025-08" db="UniProtKB">
        <authorList>
            <consortium name="Ensembl"/>
        </authorList>
    </citation>
    <scope>IDENTIFICATION</scope>
</reference>
<dbReference type="SUPFAM" id="SSF82895">
    <property type="entry name" value="TSP-1 type 1 repeat"/>
    <property type="match status" value="3"/>
</dbReference>
<dbReference type="SMART" id="SM00209">
    <property type="entry name" value="TSP1"/>
    <property type="match status" value="3"/>
</dbReference>
<dbReference type="Pfam" id="PF12947">
    <property type="entry name" value="EGF_3"/>
    <property type="match status" value="1"/>
</dbReference>
<dbReference type="SUPFAM" id="SSF57196">
    <property type="entry name" value="EGF/Laminin"/>
    <property type="match status" value="1"/>
</dbReference>
<dbReference type="CDD" id="cd00054">
    <property type="entry name" value="EGF_CA"/>
    <property type="match status" value="1"/>
</dbReference>
<dbReference type="PANTHER" id="PTHR22906">
    <property type="entry name" value="PROPERDIN"/>
    <property type="match status" value="1"/>
</dbReference>
<dbReference type="GO" id="GO:0005509">
    <property type="term" value="F:calcium ion binding"/>
    <property type="evidence" value="ECO:0007669"/>
    <property type="project" value="InterPro"/>
</dbReference>
<dbReference type="InterPro" id="IPR000884">
    <property type="entry name" value="TSP1_rpt"/>
</dbReference>
<keyword evidence="3" id="KW-0677">Repeat</keyword>
<accession>A0A4W3HMZ6</accession>
<evidence type="ECO:0000256" key="2">
    <source>
        <dbReference type="ARBA" id="ARBA00022729"/>
    </source>
</evidence>
<dbReference type="PRINTS" id="PR01705">
    <property type="entry name" value="TSP1REPEAT"/>
</dbReference>
<evidence type="ECO:0000259" key="5">
    <source>
        <dbReference type="PROSITE" id="PS01186"/>
    </source>
</evidence>
<dbReference type="InterPro" id="IPR036383">
    <property type="entry name" value="TSP1_rpt_sf"/>
</dbReference>
<dbReference type="InterPro" id="IPR000742">
    <property type="entry name" value="EGF"/>
</dbReference>
<dbReference type="PROSITE" id="PS01186">
    <property type="entry name" value="EGF_2"/>
    <property type="match status" value="1"/>
</dbReference>
<dbReference type="InterPro" id="IPR001881">
    <property type="entry name" value="EGF-like_Ca-bd_dom"/>
</dbReference>
<dbReference type="Gene3D" id="2.10.25.10">
    <property type="entry name" value="Laminin"/>
    <property type="match status" value="1"/>
</dbReference>
<dbReference type="Gene3D" id="2.20.100.10">
    <property type="entry name" value="Thrombospondin type-1 (TSP1) repeat"/>
    <property type="match status" value="3"/>
</dbReference>
<sequence length="221" mass="24220">MVNAGNCDENAFCVNTLGSYVCVCQNGYFRDGMKCQGSSIWTPWSPWSVCTVSCGVQNTMRVRLCTHPESGMRCEGPSVQLKHCDSVSPCPVLGKWSEWSPWSTCTQLCSGITRRIRVCNNPAPAHGGLPCTGTFEENLACRHSDCPTDGGWSPWTFWSPCPSSCGIGVVKRSRLCNNPAPENSGNPCLGHDYEEGSCGFPLDYCKYLTRPMDAVVKGRWI</sequence>
<dbReference type="PROSITE" id="PS50092">
    <property type="entry name" value="TSP1"/>
    <property type="match status" value="3"/>
</dbReference>
<feature type="domain" description="EGF-like" evidence="5">
    <location>
        <begin position="22"/>
        <end position="35"/>
    </location>
</feature>
<evidence type="ECO:0000313" key="7">
    <source>
        <dbReference type="Proteomes" id="UP000314986"/>
    </source>
</evidence>
<dbReference type="InParanoid" id="A0A4W3HMZ6"/>
<evidence type="ECO:0000256" key="4">
    <source>
        <dbReference type="ARBA" id="ARBA00023157"/>
    </source>
</evidence>
<organism evidence="6 7">
    <name type="scientific">Callorhinchus milii</name>
    <name type="common">Ghost shark</name>
    <dbReference type="NCBI Taxonomy" id="7868"/>
    <lineage>
        <taxon>Eukaryota</taxon>
        <taxon>Metazoa</taxon>
        <taxon>Chordata</taxon>
        <taxon>Craniata</taxon>
        <taxon>Vertebrata</taxon>
        <taxon>Chondrichthyes</taxon>
        <taxon>Holocephali</taxon>
        <taxon>Chimaeriformes</taxon>
        <taxon>Callorhinchidae</taxon>
        <taxon>Callorhinchus</taxon>
    </lineage>
</organism>
<keyword evidence="1" id="KW-0245">EGF-like domain</keyword>
<reference evidence="7" key="1">
    <citation type="journal article" date="2006" name="Science">
        <title>Ancient noncoding elements conserved in the human genome.</title>
        <authorList>
            <person name="Venkatesh B."/>
            <person name="Kirkness E.F."/>
            <person name="Loh Y.H."/>
            <person name="Halpern A.L."/>
            <person name="Lee A.P."/>
            <person name="Johnson J."/>
            <person name="Dandona N."/>
            <person name="Viswanathan L.D."/>
            <person name="Tay A."/>
            <person name="Venter J.C."/>
            <person name="Strausberg R.L."/>
            <person name="Brenner S."/>
        </authorList>
    </citation>
    <scope>NUCLEOTIDE SEQUENCE [LARGE SCALE GENOMIC DNA]</scope>
</reference>
<dbReference type="FunFam" id="2.10.25.10:FF:000038">
    <property type="entry name" value="Fibrillin 2"/>
    <property type="match status" value="1"/>
</dbReference>
<dbReference type="FunFam" id="2.20.100.10:FF:000002">
    <property type="entry name" value="Unc-5 netrin receptor C"/>
    <property type="match status" value="1"/>
</dbReference>
<dbReference type="GeneTree" id="ENSGT00440000038972"/>
<dbReference type="InterPro" id="IPR024731">
    <property type="entry name" value="NELL2-like_EGF"/>
</dbReference>
<dbReference type="Ensembl" id="ENSCMIT00000017774.1">
    <property type="protein sequence ID" value="ENSCMIP00000017436.1"/>
    <property type="gene ID" value="ENSCMIG00000008317.1"/>
</dbReference>
<reference evidence="6" key="5">
    <citation type="submission" date="2025-09" db="UniProtKB">
        <authorList>
            <consortium name="Ensembl"/>
        </authorList>
    </citation>
    <scope>IDENTIFICATION</scope>
</reference>
<dbReference type="PANTHER" id="PTHR22906:SF21">
    <property type="entry name" value="SEMA DOMAIN-CONTAINING PROTEIN"/>
    <property type="match status" value="1"/>
</dbReference>
<gene>
    <name evidence="6" type="primary">LOC103187680</name>
</gene>
<dbReference type="STRING" id="7868.ENSCMIP00000017436"/>
<dbReference type="AlphaFoldDB" id="A0A4W3HMZ6"/>
<reference evidence="7" key="2">
    <citation type="journal article" date="2007" name="PLoS Biol.">
        <title>Survey sequencing and comparative analysis of the elephant shark (Callorhinchus milii) genome.</title>
        <authorList>
            <person name="Venkatesh B."/>
            <person name="Kirkness E.F."/>
            <person name="Loh Y.H."/>
            <person name="Halpern A.L."/>
            <person name="Lee A.P."/>
            <person name="Johnson J."/>
            <person name="Dandona N."/>
            <person name="Viswanathan L.D."/>
            <person name="Tay A."/>
            <person name="Venter J.C."/>
            <person name="Strausberg R.L."/>
            <person name="Brenner S."/>
        </authorList>
    </citation>
    <scope>NUCLEOTIDE SEQUENCE [LARGE SCALE GENOMIC DNA]</scope>
</reference>
<keyword evidence="4" id="KW-1015">Disulfide bond</keyword>
<keyword evidence="7" id="KW-1185">Reference proteome</keyword>
<evidence type="ECO:0000313" key="6">
    <source>
        <dbReference type="Ensembl" id="ENSCMIP00000017436.1"/>
    </source>
</evidence>
<proteinExistence type="predicted"/>